<keyword evidence="3" id="KW-1185">Reference proteome</keyword>
<reference evidence="2" key="1">
    <citation type="submission" date="2023-03" db="EMBL/GenBank/DDBJ databases">
        <title>Massive genome expansion in bonnet fungi (Mycena s.s.) driven by repeated elements and novel gene families across ecological guilds.</title>
        <authorList>
            <consortium name="Lawrence Berkeley National Laboratory"/>
            <person name="Harder C.B."/>
            <person name="Miyauchi S."/>
            <person name="Viragh M."/>
            <person name="Kuo A."/>
            <person name="Thoen E."/>
            <person name="Andreopoulos B."/>
            <person name="Lu D."/>
            <person name="Skrede I."/>
            <person name="Drula E."/>
            <person name="Henrissat B."/>
            <person name="Morin E."/>
            <person name="Kohler A."/>
            <person name="Barry K."/>
            <person name="LaButti K."/>
            <person name="Morin E."/>
            <person name="Salamov A."/>
            <person name="Lipzen A."/>
            <person name="Mereny Z."/>
            <person name="Hegedus B."/>
            <person name="Baldrian P."/>
            <person name="Stursova M."/>
            <person name="Weitz H."/>
            <person name="Taylor A."/>
            <person name="Grigoriev I.V."/>
            <person name="Nagy L.G."/>
            <person name="Martin F."/>
            <person name="Kauserud H."/>
        </authorList>
    </citation>
    <scope>NUCLEOTIDE SEQUENCE</scope>
    <source>
        <strain evidence="2">CBHHK067</strain>
    </source>
</reference>
<proteinExistence type="predicted"/>
<keyword evidence="1" id="KW-0732">Signal</keyword>
<dbReference type="Proteomes" id="UP001221757">
    <property type="component" value="Unassembled WGS sequence"/>
</dbReference>
<feature type="signal peptide" evidence="1">
    <location>
        <begin position="1"/>
        <end position="20"/>
    </location>
</feature>
<protein>
    <submittedName>
        <fullName evidence="2">Uncharacterized protein</fullName>
    </submittedName>
</protein>
<comment type="caution">
    <text evidence="2">The sequence shown here is derived from an EMBL/GenBank/DDBJ whole genome shotgun (WGS) entry which is preliminary data.</text>
</comment>
<dbReference type="AlphaFoldDB" id="A0AAD7C2T2"/>
<accession>A0AAD7C2T2</accession>
<feature type="chain" id="PRO_5042154868" evidence="1">
    <location>
        <begin position="21"/>
        <end position="59"/>
    </location>
</feature>
<evidence type="ECO:0000256" key="1">
    <source>
        <dbReference type="SAM" id="SignalP"/>
    </source>
</evidence>
<organism evidence="2 3">
    <name type="scientific">Mycena rosella</name>
    <name type="common">Pink bonnet</name>
    <name type="synonym">Agaricus rosellus</name>
    <dbReference type="NCBI Taxonomy" id="1033263"/>
    <lineage>
        <taxon>Eukaryota</taxon>
        <taxon>Fungi</taxon>
        <taxon>Dikarya</taxon>
        <taxon>Basidiomycota</taxon>
        <taxon>Agaricomycotina</taxon>
        <taxon>Agaricomycetes</taxon>
        <taxon>Agaricomycetidae</taxon>
        <taxon>Agaricales</taxon>
        <taxon>Marasmiineae</taxon>
        <taxon>Mycenaceae</taxon>
        <taxon>Mycena</taxon>
    </lineage>
</organism>
<sequence length="59" mass="6283">MQCRILIAFAVSCLTLAVCAAPLPSPESSKLLDRIPIPEPAEVARAPEPEPGCKMYACI</sequence>
<name>A0AAD7C2T2_MYCRO</name>
<dbReference type="EMBL" id="JARKIE010000457">
    <property type="protein sequence ID" value="KAJ7637453.1"/>
    <property type="molecule type" value="Genomic_DNA"/>
</dbReference>
<evidence type="ECO:0000313" key="3">
    <source>
        <dbReference type="Proteomes" id="UP001221757"/>
    </source>
</evidence>
<evidence type="ECO:0000313" key="2">
    <source>
        <dbReference type="EMBL" id="KAJ7637453.1"/>
    </source>
</evidence>
<gene>
    <name evidence="2" type="ORF">B0H17DRAFT_1339548</name>
</gene>